<name>A0A387FTX3_9HYPH</name>
<evidence type="ECO:0000313" key="2">
    <source>
        <dbReference type="EMBL" id="AYG61863.1"/>
    </source>
</evidence>
<dbReference type="Proteomes" id="UP000282195">
    <property type="component" value="Plasmid pRCCGE525c"/>
</dbReference>
<gene>
    <name evidence="2" type="ORF">CCGE525_23640</name>
</gene>
<protein>
    <submittedName>
        <fullName evidence="2">Nuclear transport factor 2 family protein</fullName>
    </submittedName>
</protein>
<organism evidence="2 3">
    <name type="scientific">Rhizobium jaguaris</name>
    <dbReference type="NCBI Taxonomy" id="1312183"/>
    <lineage>
        <taxon>Bacteria</taxon>
        <taxon>Pseudomonadati</taxon>
        <taxon>Pseudomonadota</taxon>
        <taxon>Alphaproteobacteria</taxon>
        <taxon>Hyphomicrobiales</taxon>
        <taxon>Rhizobiaceae</taxon>
        <taxon>Rhizobium/Agrobacterium group</taxon>
        <taxon>Rhizobium</taxon>
    </lineage>
</organism>
<dbReference type="InterPro" id="IPR032710">
    <property type="entry name" value="NTF2-like_dom_sf"/>
</dbReference>
<geneLocation type="plasmid" evidence="3">
    <name>prccge525c</name>
</geneLocation>
<accession>A0A387FTX3</accession>
<dbReference type="Pfam" id="PF14534">
    <property type="entry name" value="DUF4440"/>
    <property type="match status" value="1"/>
</dbReference>
<dbReference type="Gene3D" id="3.10.450.50">
    <property type="match status" value="1"/>
</dbReference>
<dbReference type="InterPro" id="IPR027843">
    <property type="entry name" value="DUF4440"/>
</dbReference>
<dbReference type="EMBL" id="CP032695">
    <property type="protein sequence ID" value="AYG61863.1"/>
    <property type="molecule type" value="Genomic_DNA"/>
</dbReference>
<sequence>MRFPYPMTVESELREAERALYAAMVRKDTAALETMLHDDLIFVHSTALVEGCPTYLASVAANRYRYESIVPRPGGIIRLFDDFALMSGEVDMNTTLHVQVVLGWVRKDGRWQLVLRHAARIPEA</sequence>
<dbReference type="AlphaFoldDB" id="A0A387FTX3"/>
<reference evidence="2 3" key="1">
    <citation type="submission" date="2018-10" db="EMBL/GenBank/DDBJ databases">
        <title>Rhizobium etli, R. leguminosarum and a new Rhizobium genospecies from Phaseolus dumosus.</title>
        <authorList>
            <person name="Ramirez-Puebla S.T."/>
            <person name="Rogel-Hernandez M.A."/>
            <person name="Guerrero G."/>
            <person name="Ormeno-Orrillo E."/>
            <person name="Martinez-Romero J.C."/>
            <person name="Negrete-Yankelevich S."/>
            <person name="Martinez-Romero E."/>
        </authorList>
    </citation>
    <scope>NUCLEOTIDE SEQUENCE [LARGE SCALE GENOMIC DNA]</scope>
    <source>
        <strain evidence="2 3">CCGE525</strain>
        <plasmid evidence="3">prccge525c</plasmid>
    </source>
</reference>
<evidence type="ECO:0000313" key="3">
    <source>
        <dbReference type="Proteomes" id="UP000282195"/>
    </source>
</evidence>
<dbReference type="SUPFAM" id="SSF54427">
    <property type="entry name" value="NTF2-like"/>
    <property type="match status" value="1"/>
</dbReference>
<evidence type="ECO:0000259" key="1">
    <source>
        <dbReference type="Pfam" id="PF14534"/>
    </source>
</evidence>
<proteinExistence type="predicted"/>
<feature type="domain" description="DUF4440" evidence="1">
    <location>
        <begin position="13"/>
        <end position="113"/>
    </location>
</feature>
<dbReference type="OrthoDB" id="5383110at2"/>
<keyword evidence="2" id="KW-0614">Plasmid</keyword>
<keyword evidence="3" id="KW-1185">Reference proteome</keyword>
<dbReference type="KEGG" id="rjg:CCGE525_23640"/>